<feature type="signal peptide" evidence="1">
    <location>
        <begin position="1"/>
        <end position="17"/>
    </location>
</feature>
<accession>A0AA97PIR0</accession>
<dbReference type="AlphaFoldDB" id="A0AA97PIR0"/>
<protein>
    <recommendedName>
        <fullName evidence="3">Secreted protein</fullName>
    </recommendedName>
</protein>
<keyword evidence="1" id="KW-0732">Signal</keyword>
<reference evidence="2" key="1">
    <citation type="journal article" date="2012" name="PLoS Genet.">
        <title>Comparative analysis of the genomes of two field isolates of the rice blast fungus Magnaporthe oryzae.</title>
        <authorList>
            <person name="Xue M."/>
            <person name="Yang J."/>
            <person name="Li Z."/>
            <person name="Hu S."/>
            <person name="Yao N."/>
            <person name="Dean R.A."/>
            <person name="Zhao W."/>
            <person name="Shen M."/>
            <person name="Zhang H."/>
            <person name="Li C."/>
            <person name="Liu L."/>
            <person name="Cao L."/>
            <person name="Xu X."/>
            <person name="Xing Y."/>
            <person name="Hsiang T."/>
            <person name="Zhang Z."/>
            <person name="Xu J.R."/>
            <person name="Peng Y.L."/>
        </authorList>
    </citation>
    <scope>NUCLEOTIDE SEQUENCE</scope>
    <source>
        <strain evidence="2">Y34</strain>
    </source>
</reference>
<sequence>MLVNLLPALLISCHFRAHQDTAPGSIEARGSRRTPGPLSRLNDYFNYCLKQPATPTIRKHECLTKVTTSRALDL</sequence>
<evidence type="ECO:0000313" key="2">
    <source>
        <dbReference type="EMBL" id="ELQ36112.1"/>
    </source>
</evidence>
<dbReference type="Proteomes" id="UP000011086">
    <property type="component" value="Unassembled WGS sequence"/>
</dbReference>
<proteinExistence type="predicted"/>
<evidence type="ECO:0000256" key="1">
    <source>
        <dbReference type="SAM" id="SignalP"/>
    </source>
</evidence>
<evidence type="ECO:0008006" key="3">
    <source>
        <dbReference type="Google" id="ProtNLM"/>
    </source>
</evidence>
<feature type="chain" id="PRO_5041657056" description="Secreted protein" evidence="1">
    <location>
        <begin position="18"/>
        <end position="74"/>
    </location>
</feature>
<name>A0AA97PIR0_PYRO3</name>
<dbReference type="EMBL" id="JH793053">
    <property type="protein sequence ID" value="ELQ36112.1"/>
    <property type="molecule type" value="Genomic_DNA"/>
</dbReference>
<organism evidence="2">
    <name type="scientific">Pyricularia oryzae (strain Y34)</name>
    <name type="common">Rice blast fungus</name>
    <name type="synonym">Magnaporthe oryzae</name>
    <dbReference type="NCBI Taxonomy" id="1143189"/>
    <lineage>
        <taxon>Eukaryota</taxon>
        <taxon>Fungi</taxon>
        <taxon>Dikarya</taxon>
        <taxon>Ascomycota</taxon>
        <taxon>Pezizomycotina</taxon>
        <taxon>Sordariomycetes</taxon>
        <taxon>Sordariomycetidae</taxon>
        <taxon>Magnaporthales</taxon>
        <taxon>Pyriculariaceae</taxon>
        <taxon>Pyricularia</taxon>
    </lineage>
</organism>
<gene>
    <name evidence="2" type="ORF">OOU_Y34scaffold00669g97</name>
</gene>